<evidence type="ECO:0000313" key="2">
    <source>
        <dbReference type="EMBL" id="MFD2187314.1"/>
    </source>
</evidence>
<dbReference type="PANTHER" id="PTHR43130">
    <property type="entry name" value="ARAC-FAMILY TRANSCRIPTIONAL REGULATOR"/>
    <property type="match status" value="1"/>
</dbReference>
<dbReference type="EMBL" id="JBHUHY010000011">
    <property type="protein sequence ID" value="MFD2187314.1"/>
    <property type="molecule type" value="Genomic_DNA"/>
</dbReference>
<accession>A0ABW5AWE0</accession>
<reference evidence="3" key="1">
    <citation type="journal article" date="2019" name="Int. J. Syst. Evol. Microbiol.">
        <title>The Global Catalogue of Microorganisms (GCM) 10K type strain sequencing project: providing services to taxonomists for standard genome sequencing and annotation.</title>
        <authorList>
            <consortium name="The Broad Institute Genomics Platform"/>
            <consortium name="The Broad Institute Genome Sequencing Center for Infectious Disease"/>
            <person name="Wu L."/>
            <person name="Ma J."/>
        </authorList>
    </citation>
    <scope>NUCLEOTIDE SEQUENCE [LARGE SCALE GENOMIC DNA]</scope>
    <source>
        <strain evidence="3">DT92</strain>
    </source>
</reference>
<name>A0ABW5AWE0_9FLAO</name>
<keyword evidence="2" id="KW-0456">Lyase</keyword>
<dbReference type="InterPro" id="IPR029062">
    <property type="entry name" value="Class_I_gatase-like"/>
</dbReference>
<keyword evidence="3" id="KW-1185">Reference proteome</keyword>
<feature type="domain" description="DJ-1/PfpI" evidence="1">
    <location>
        <begin position="72"/>
        <end position="234"/>
    </location>
</feature>
<dbReference type="CDD" id="cd03139">
    <property type="entry name" value="GATase1_PfpI_2"/>
    <property type="match status" value="1"/>
</dbReference>
<comment type="caution">
    <text evidence="2">The sequence shown here is derived from an EMBL/GenBank/DDBJ whole genome shotgun (WGS) entry which is preliminary data.</text>
</comment>
<protein>
    <submittedName>
        <fullName evidence="2">DJ-1/PfpI family protein</fullName>
        <ecNumber evidence="2">4.2.1.-</ecNumber>
    </submittedName>
</protein>
<sequence>MKKEIIYLLLVLFTMISCNNVKKIETEQDKSARKLSVQDSLTAEQISKEFTPEGHYEAMEQVFGKPRYNIKTIGILVYDGVNSLDVMGPRYVLGQAMGVKTMLIGVKKGSIKTVKKIELVPDTTIDQVEQLDILVIPGGFKGTIEATYDEKLHQWIRKMDENTTYTAGVCTGVWILGATGLLKDKKATVNWYRANEMLHKYGATFTNDRFTQDGKYWTSAGVTAGIDMALAIMNDIYGEAYTQAIMLDMEYNPNPPIQGGSIEKTKPIVLQMMKTMYDSGFLPIVDSLETQKRNRKY</sequence>
<dbReference type="SUPFAM" id="SSF52317">
    <property type="entry name" value="Class I glutamine amidotransferase-like"/>
    <property type="match status" value="1"/>
</dbReference>
<dbReference type="Proteomes" id="UP001597344">
    <property type="component" value="Unassembled WGS sequence"/>
</dbReference>
<gene>
    <name evidence="2" type="ORF">ACFSJT_10985</name>
</gene>
<dbReference type="EC" id="4.2.1.-" evidence="2"/>
<dbReference type="InterPro" id="IPR002818">
    <property type="entry name" value="DJ-1/PfpI"/>
</dbReference>
<dbReference type="Gene3D" id="3.40.50.880">
    <property type="match status" value="1"/>
</dbReference>
<dbReference type="RefSeq" id="WP_378320308.1">
    <property type="nucleotide sequence ID" value="NZ_JBHUHY010000011.1"/>
</dbReference>
<organism evidence="2 3">
    <name type="scientific">Aquimarina celericrescens</name>
    <dbReference type="NCBI Taxonomy" id="1964542"/>
    <lineage>
        <taxon>Bacteria</taxon>
        <taxon>Pseudomonadati</taxon>
        <taxon>Bacteroidota</taxon>
        <taxon>Flavobacteriia</taxon>
        <taxon>Flavobacteriales</taxon>
        <taxon>Flavobacteriaceae</taxon>
        <taxon>Aquimarina</taxon>
    </lineage>
</organism>
<dbReference type="InterPro" id="IPR052158">
    <property type="entry name" value="INH-QAR"/>
</dbReference>
<dbReference type="Pfam" id="PF01965">
    <property type="entry name" value="DJ-1_PfpI"/>
    <property type="match status" value="1"/>
</dbReference>
<proteinExistence type="predicted"/>
<evidence type="ECO:0000259" key="1">
    <source>
        <dbReference type="Pfam" id="PF01965"/>
    </source>
</evidence>
<evidence type="ECO:0000313" key="3">
    <source>
        <dbReference type="Proteomes" id="UP001597344"/>
    </source>
</evidence>
<dbReference type="GO" id="GO:0016829">
    <property type="term" value="F:lyase activity"/>
    <property type="evidence" value="ECO:0007669"/>
    <property type="project" value="UniProtKB-KW"/>
</dbReference>
<dbReference type="PANTHER" id="PTHR43130:SF2">
    <property type="entry name" value="DJ-1_PFPI DOMAIN-CONTAINING PROTEIN"/>
    <property type="match status" value="1"/>
</dbReference>